<accession>A0A1C5K839</accession>
<evidence type="ECO:0000313" key="4">
    <source>
        <dbReference type="EMBL" id="SCG78820.1"/>
    </source>
</evidence>
<feature type="compositionally biased region" description="Low complexity" evidence="1">
    <location>
        <begin position="65"/>
        <end position="81"/>
    </location>
</feature>
<feature type="transmembrane region" description="Helical" evidence="2">
    <location>
        <begin position="20"/>
        <end position="41"/>
    </location>
</feature>
<dbReference type="SUPFAM" id="SSF49384">
    <property type="entry name" value="Carbohydrate-binding domain"/>
    <property type="match status" value="1"/>
</dbReference>
<gene>
    <name evidence="4" type="ORF">GA0070213_1233</name>
</gene>
<dbReference type="GO" id="GO:0004553">
    <property type="term" value="F:hydrolase activity, hydrolyzing O-glycosyl compounds"/>
    <property type="evidence" value="ECO:0007669"/>
    <property type="project" value="InterPro"/>
</dbReference>
<keyword evidence="2" id="KW-1133">Transmembrane helix</keyword>
<dbReference type="InterPro" id="IPR012291">
    <property type="entry name" value="CBM2_carb-bd_dom_sf"/>
</dbReference>
<dbReference type="InterPro" id="IPR001919">
    <property type="entry name" value="CBD2"/>
</dbReference>
<reference evidence="5" key="1">
    <citation type="submission" date="2016-06" db="EMBL/GenBank/DDBJ databases">
        <authorList>
            <person name="Varghese N."/>
            <person name="Submissions Spin"/>
        </authorList>
    </citation>
    <scope>NUCLEOTIDE SEQUENCE [LARGE SCALE GENOMIC DNA]</scope>
    <source>
        <strain evidence="5">DSM 45647</strain>
    </source>
</reference>
<dbReference type="SMART" id="SM00637">
    <property type="entry name" value="CBD_II"/>
    <property type="match status" value="1"/>
</dbReference>
<dbReference type="STRING" id="745366.GA0070213_1233"/>
<evidence type="ECO:0000256" key="1">
    <source>
        <dbReference type="SAM" id="MobiDB-lite"/>
    </source>
</evidence>
<dbReference type="GO" id="GO:0030247">
    <property type="term" value="F:polysaccharide binding"/>
    <property type="evidence" value="ECO:0007669"/>
    <property type="project" value="UniProtKB-UniRule"/>
</dbReference>
<sequence>MFRTRRAAPSPGSAITSSPWILVAAGVVVMVVLLVVALGAVRGRRTFPAQGPTDPAMSLPGLPVTPASTPAAPGGASGTAARPVAPGLSPRSTVLPARPTPAAPTGSPRGDVRPAPPAPPPPPPPAPPSAVAGRYGVVDTFDGGFIGEVLLVNTGRSAQGWTVRLTFPRGRLVTAWVEGAEQGPFGFDGRVFTYRSGVDLAAGASVPVRFHFERTGTTRPDTCTVDGATCAGL</sequence>
<dbReference type="EMBL" id="FMDM01000023">
    <property type="protein sequence ID" value="SCG78820.1"/>
    <property type="molecule type" value="Genomic_DNA"/>
</dbReference>
<dbReference type="Pfam" id="PF00553">
    <property type="entry name" value="CBM_2"/>
    <property type="match status" value="1"/>
</dbReference>
<dbReference type="Proteomes" id="UP000199360">
    <property type="component" value="Unassembled WGS sequence"/>
</dbReference>
<evidence type="ECO:0000259" key="3">
    <source>
        <dbReference type="PROSITE" id="PS51173"/>
    </source>
</evidence>
<dbReference type="GO" id="GO:0005975">
    <property type="term" value="P:carbohydrate metabolic process"/>
    <property type="evidence" value="ECO:0007669"/>
    <property type="project" value="InterPro"/>
</dbReference>
<organism evidence="4 5">
    <name type="scientific">Micromonospora humi</name>
    <dbReference type="NCBI Taxonomy" id="745366"/>
    <lineage>
        <taxon>Bacteria</taxon>
        <taxon>Bacillati</taxon>
        <taxon>Actinomycetota</taxon>
        <taxon>Actinomycetes</taxon>
        <taxon>Micromonosporales</taxon>
        <taxon>Micromonosporaceae</taxon>
        <taxon>Micromonospora</taxon>
    </lineage>
</organism>
<dbReference type="RefSeq" id="WP_091071758.1">
    <property type="nucleotide sequence ID" value="NZ_FMDM01000023.1"/>
</dbReference>
<dbReference type="OrthoDB" id="3405323at2"/>
<feature type="domain" description="CBM2" evidence="3">
    <location>
        <begin position="122"/>
        <end position="233"/>
    </location>
</feature>
<evidence type="ECO:0000256" key="2">
    <source>
        <dbReference type="SAM" id="Phobius"/>
    </source>
</evidence>
<dbReference type="AlphaFoldDB" id="A0A1C5K839"/>
<dbReference type="PROSITE" id="PS51173">
    <property type="entry name" value="CBM2"/>
    <property type="match status" value="1"/>
</dbReference>
<feature type="compositionally biased region" description="Pro residues" evidence="1">
    <location>
        <begin position="114"/>
        <end position="128"/>
    </location>
</feature>
<feature type="region of interest" description="Disordered" evidence="1">
    <location>
        <begin position="45"/>
        <end position="131"/>
    </location>
</feature>
<proteinExistence type="predicted"/>
<dbReference type="InterPro" id="IPR008965">
    <property type="entry name" value="CBM2/CBM3_carb-bd_dom_sf"/>
</dbReference>
<keyword evidence="5" id="KW-1185">Reference proteome</keyword>
<name>A0A1C5K839_9ACTN</name>
<keyword evidence="2" id="KW-0472">Membrane</keyword>
<evidence type="ECO:0000313" key="5">
    <source>
        <dbReference type="Proteomes" id="UP000199360"/>
    </source>
</evidence>
<dbReference type="Gene3D" id="2.60.40.290">
    <property type="match status" value="1"/>
</dbReference>
<keyword evidence="2" id="KW-0812">Transmembrane</keyword>
<protein>
    <submittedName>
        <fullName evidence="4">Cellulose binding domain-containing protein</fullName>
    </submittedName>
</protein>